<dbReference type="PANTHER" id="PTHR38681">
    <property type="entry name" value="RETROVIRUS-RELATED POL POLYPROTEIN FROM TRANSPOSON 412-LIKE PROTEIN-RELATED"/>
    <property type="match status" value="1"/>
</dbReference>
<dbReference type="InterPro" id="IPR043502">
    <property type="entry name" value="DNA/RNA_pol_sf"/>
</dbReference>
<gene>
    <name evidence="3" type="ORF">ElyMa_000247300</name>
</gene>
<dbReference type="GO" id="GO:0003676">
    <property type="term" value="F:nucleic acid binding"/>
    <property type="evidence" value="ECO:0007669"/>
    <property type="project" value="InterPro"/>
</dbReference>
<dbReference type="PANTHER" id="PTHR38681:SF1">
    <property type="entry name" value="RETROVIRUS-RELATED POL POLYPROTEIN FROM TRANSPOSON 412-LIKE PROTEIN"/>
    <property type="match status" value="1"/>
</dbReference>
<dbReference type="InterPro" id="IPR036397">
    <property type="entry name" value="RNaseH_sf"/>
</dbReference>
<reference evidence="3 4" key="1">
    <citation type="journal article" date="2021" name="Elife">
        <title>Chloroplast acquisition without the gene transfer in kleptoplastic sea slugs, Plakobranchus ocellatus.</title>
        <authorList>
            <person name="Maeda T."/>
            <person name="Takahashi S."/>
            <person name="Yoshida T."/>
            <person name="Shimamura S."/>
            <person name="Takaki Y."/>
            <person name="Nagai Y."/>
            <person name="Toyoda A."/>
            <person name="Suzuki Y."/>
            <person name="Arimoto A."/>
            <person name="Ishii H."/>
            <person name="Satoh N."/>
            <person name="Nishiyama T."/>
            <person name="Hasebe M."/>
            <person name="Maruyama T."/>
            <person name="Minagawa J."/>
            <person name="Obokata J."/>
            <person name="Shigenobu S."/>
        </authorList>
    </citation>
    <scope>NUCLEOTIDE SEQUENCE [LARGE SCALE GENOMIC DNA]</scope>
</reference>
<dbReference type="EMBL" id="BMAT01000493">
    <property type="protein sequence ID" value="GFR67218.1"/>
    <property type="molecule type" value="Genomic_DNA"/>
</dbReference>
<dbReference type="AlphaFoldDB" id="A0AAV4F3B2"/>
<dbReference type="Proteomes" id="UP000762676">
    <property type="component" value="Unassembled WGS sequence"/>
</dbReference>
<dbReference type="InterPro" id="IPR041577">
    <property type="entry name" value="RT_RNaseH_2"/>
</dbReference>
<evidence type="ECO:0000256" key="1">
    <source>
        <dbReference type="SAM" id="MobiDB-lite"/>
    </source>
</evidence>
<keyword evidence="4" id="KW-1185">Reference proteome</keyword>
<sequence>MPRHFFCHFTTCSTRQPRQVTSWAAEMEAAFTSCKAALAEVPMLSHPKPDAQISVTTDASDQTGGAVLQHYVRGIAYQLEVQLHRTTAYHPPPNDLAELERFHRTLKGAFKARLEELPWVLLGLRVRNHPKEDLGSSAAELVYEVPLCVSGEFIDPLSNPLYACTPNDPLHTTVKKLSPSPTSRHGLPSSTAVPQSLHDARFVFIRHDGHRGPLRRPYDGSFLVIVPGDKTFRIMVGEREEIISTDRLKPAHVDLIGPVPVAQPPRRGRPPLQPAEPANRRGHLSLNPHCHIITLAQHVQGAQYACLHVSGDQCHCWGRS</sequence>
<dbReference type="Pfam" id="PF17919">
    <property type="entry name" value="RT_RNaseH_2"/>
    <property type="match status" value="1"/>
</dbReference>
<feature type="region of interest" description="Disordered" evidence="1">
    <location>
        <begin position="259"/>
        <end position="283"/>
    </location>
</feature>
<dbReference type="GO" id="GO:0006259">
    <property type="term" value="P:DNA metabolic process"/>
    <property type="evidence" value="ECO:0007669"/>
    <property type="project" value="UniProtKB-ARBA"/>
</dbReference>
<accession>A0AAV4F3B2</accession>
<evidence type="ECO:0000313" key="4">
    <source>
        <dbReference type="Proteomes" id="UP000762676"/>
    </source>
</evidence>
<dbReference type="SUPFAM" id="SSF56672">
    <property type="entry name" value="DNA/RNA polymerases"/>
    <property type="match status" value="1"/>
</dbReference>
<organism evidence="3 4">
    <name type="scientific">Elysia marginata</name>
    <dbReference type="NCBI Taxonomy" id="1093978"/>
    <lineage>
        <taxon>Eukaryota</taxon>
        <taxon>Metazoa</taxon>
        <taxon>Spiralia</taxon>
        <taxon>Lophotrochozoa</taxon>
        <taxon>Mollusca</taxon>
        <taxon>Gastropoda</taxon>
        <taxon>Heterobranchia</taxon>
        <taxon>Euthyneura</taxon>
        <taxon>Panpulmonata</taxon>
        <taxon>Sacoglossa</taxon>
        <taxon>Placobranchoidea</taxon>
        <taxon>Plakobranchidae</taxon>
        <taxon>Elysia</taxon>
    </lineage>
</organism>
<name>A0AAV4F3B2_9GAST</name>
<proteinExistence type="predicted"/>
<dbReference type="Gene3D" id="3.30.420.10">
    <property type="entry name" value="Ribonuclease H-like superfamily/Ribonuclease H"/>
    <property type="match status" value="1"/>
</dbReference>
<comment type="caution">
    <text evidence="3">The sequence shown here is derived from an EMBL/GenBank/DDBJ whole genome shotgun (WGS) entry which is preliminary data.</text>
</comment>
<evidence type="ECO:0000259" key="2">
    <source>
        <dbReference type="Pfam" id="PF17919"/>
    </source>
</evidence>
<evidence type="ECO:0000313" key="3">
    <source>
        <dbReference type="EMBL" id="GFR67218.1"/>
    </source>
</evidence>
<protein>
    <submittedName>
        <fullName evidence="3">Pol polyprotein</fullName>
    </submittedName>
</protein>
<feature type="domain" description="Reverse transcriptase/retrotransposon-derived protein RNase H-like" evidence="2">
    <location>
        <begin position="23"/>
        <end position="71"/>
    </location>
</feature>